<feature type="transmembrane region" description="Helical" evidence="1">
    <location>
        <begin position="185"/>
        <end position="206"/>
    </location>
</feature>
<keyword evidence="1" id="KW-0812">Transmembrane</keyword>
<accession>A0A1V9YA75</accession>
<evidence type="ECO:0000313" key="2">
    <source>
        <dbReference type="EMBL" id="OQR82616.1"/>
    </source>
</evidence>
<feature type="transmembrane region" description="Helical" evidence="1">
    <location>
        <begin position="287"/>
        <end position="308"/>
    </location>
</feature>
<feature type="transmembrane region" description="Helical" evidence="1">
    <location>
        <begin position="97"/>
        <end position="120"/>
    </location>
</feature>
<comment type="caution">
    <text evidence="2">The sequence shown here is derived from an EMBL/GenBank/DDBJ whole genome shotgun (WGS) entry which is preliminary data.</text>
</comment>
<keyword evidence="1" id="KW-1133">Transmembrane helix</keyword>
<dbReference type="Proteomes" id="UP000243579">
    <property type="component" value="Unassembled WGS sequence"/>
</dbReference>
<feature type="transmembrane region" description="Helical" evidence="1">
    <location>
        <begin position="218"/>
        <end position="242"/>
    </location>
</feature>
<dbReference type="AlphaFoldDB" id="A0A1V9YA75"/>
<keyword evidence="3" id="KW-1185">Reference proteome</keyword>
<proteinExistence type="predicted"/>
<gene>
    <name evidence="2" type="ORF">ACHHYP_15725</name>
</gene>
<feature type="transmembrane region" description="Helical" evidence="1">
    <location>
        <begin position="67"/>
        <end position="90"/>
    </location>
</feature>
<name>A0A1V9YA75_ACHHY</name>
<dbReference type="EMBL" id="JNBR01002429">
    <property type="protein sequence ID" value="OQR82616.1"/>
    <property type="molecule type" value="Genomic_DNA"/>
</dbReference>
<evidence type="ECO:0008006" key="4">
    <source>
        <dbReference type="Google" id="ProtNLM"/>
    </source>
</evidence>
<evidence type="ECO:0000313" key="3">
    <source>
        <dbReference type="Proteomes" id="UP000243579"/>
    </source>
</evidence>
<keyword evidence="1" id="KW-0472">Membrane</keyword>
<sequence>MGVRGDIIFPRRARSNRVIAALAVTALCTCAAVCFVLATQAQSRHRTGASDLFAQGAIASRLCPQETVVYVFTSGCIYAAWAVVALLTLAMPRSRGVATVVFVVILSVGCVGWGVAGAIWSSRKGCPENEPWLFTTALATSVIFIFVCMPVGGLLVSYSLRALVPTHHREQWLLGCLRCSCLSPAVKRCCALAPFVALTVASTVLYARYSDEPCTKPFALYLAVASGLFGALTLFLCTCALWSSKAAARRAVVGGLLLLAAAALAWAVVGTTFVAHPVGCSADLFHAVQAVRVLLFAASGTLGSLTLCCQVERFCQSPAPLDVAPTLAIDRIAHVV</sequence>
<protein>
    <recommendedName>
        <fullName evidence="4">Transmembrane protein</fullName>
    </recommendedName>
</protein>
<reference evidence="2 3" key="1">
    <citation type="journal article" date="2014" name="Genome Biol. Evol.">
        <title>The secreted proteins of Achlya hypogyna and Thraustotheca clavata identify the ancestral oomycete secretome and reveal gene acquisitions by horizontal gene transfer.</title>
        <authorList>
            <person name="Misner I."/>
            <person name="Blouin N."/>
            <person name="Leonard G."/>
            <person name="Richards T.A."/>
            <person name="Lane C.E."/>
        </authorList>
    </citation>
    <scope>NUCLEOTIDE SEQUENCE [LARGE SCALE GENOMIC DNA]</scope>
    <source>
        <strain evidence="2 3">ATCC 48635</strain>
    </source>
</reference>
<evidence type="ECO:0000256" key="1">
    <source>
        <dbReference type="SAM" id="Phobius"/>
    </source>
</evidence>
<feature type="transmembrane region" description="Helical" evidence="1">
    <location>
        <begin position="132"/>
        <end position="164"/>
    </location>
</feature>
<feature type="transmembrane region" description="Helical" evidence="1">
    <location>
        <begin position="254"/>
        <end position="275"/>
    </location>
</feature>
<dbReference type="OrthoDB" id="78538at2759"/>
<organism evidence="2 3">
    <name type="scientific">Achlya hypogyna</name>
    <name type="common">Oomycete</name>
    <name type="synonym">Protoachlya hypogyna</name>
    <dbReference type="NCBI Taxonomy" id="1202772"/>
    <lineage>
        <taxon>Eukaryota</taxon>
        <taxon>Sar</taxon>
        <taxon>Stramenopiles</taxon>
        <taxon>Oomycota</taxon>
        <taxon>Saprolegniomycetes</taxon>
        <taxon>Saprolegniales</taxon>
        <taxon>Achlyaceae</taxon>
        <taxon>Achlya</taxon>
    </lineage>
</organism>